<dbReference type="PROSITE" id="PS50118">
    <property type="entry name" value="HMG_BOX_2"/>
    <property type="match status" value="1"/>
</dbReference>
<dbReference type="InterPro" id="IPR024940">
    <property type="entry name" value="TCF/LEF"/>
</dbReference>
<feature type="region of interest" description="Disordered" evidence="14">
    <location>
        <begin position="344"/>
        <end position="372"/>
    </location>
</feature>
<keyword evidence="3" id="KW-1017">Isopeptide bond</keyword>
<comment type="similarity">
    <text evidence="2">Belongs to the TCF/LEF family.</text>
</comment>
<evidence type="ECO:0000256" key="2">
    <source>
        <dbReference type="ARBA" id="ARBA00006569"/>
    </source>
</evidence>
<dbReference type="Pfam" id="PF08347">
    <property type="entry name" value="CTNNB1_binding"/>
    <property type="match status" value="1"/>
</dbReference>
<feature type="domain" description="HMG box" evidence="15">
    <location>
        <begin position="272"/>
        <end position="340"/>
    </location>
</feature>
<dbReference type="Gene3D" id="4.10.900.10">
    <property type="entry name" value="TCF3-CBD (Catenin binding domain)"/>
    <property type="match status" value="1"/>
</dbReference>
<accession>A0A8D0C8A8</accession>
<dbReference type="AlphaFoldDB" id="A0A8D0C8A8"/>
<feature type="compositionally biased region" description="Basic and acidic residues" evidence="14">
    <location>
        <begin position="83"/>
        <end position="99"/>
    </location>
</feature>
<dbReference type="CDD" id="cd21996">
    <property type="entry name" value="HMG-box_TCF7-like"/>
    <property type="match status" value="1"/>
</dbReference>
<feature type="DNA-binding region" description="HMG box" evidence="13">
    <location>
        <begin position="272"/>
        <end position="340"/>
    </location>
</feature>
<keyword evidence="4" id="KW-0597">Phosphoprotein</keyword>
<dbReference type="GO" id="GO:0000981">
    <property type="term" value="F:DNA-binding transcription factor activity, RNA polymerase II-specific"/>
    <property type="evidence" value="ECO:0007669"/>
    <property type="project" value="TreeGrafter"/>
</dbReference>
<dbReference type="GO" id="GO:0000978">
    <property type="term" value="F:RNA polymerase II cis-regulatory region sequence-specific DNA binding"/>
    <property type="evidence" value="ECO:0007669"/>
    <property type="project" value="TreeGrafter"/>
</dbReference>
<dbReference type="GO" id="GO:0030154">
    <property type="term" value="P:cell differentiation"/>
    <property type="evidence" value="ECO:0007669"/>
    <property type="project" value="UniProtKB-ARBA"/>
</dbReference>
<feature type="compositionally biased region" description="Polar residues" evidence="14">
    <location>
        <begin position="57"/>
        <end position="82"/>
    </location>
</feature>
<evidence type="ECO:0000256" key="10">
    <source>
        <dbReference type="ARBA" id="ARBA00023163"/>
    </source>
</evidence>
<evidence type="ECO:0000256" key="6">
    <source>
        <dbReference type="ARBA" id="ARBA00022843"/>
    </source>
</evidence>
<evidence type="ECO:0000256" key="8">
    <source>
        <dbReference type="ARBA" id="ARBA00023125"/>
    </source>
</evidence>
<dbReference type="Pfam" id="PF00505">
    <property type="entry name" value="HMG_box"/>
    <property type="match status" value="1"/>
</dbReference>
<evidence type="ECO:0000259" key="15">
    <source>
        <dbReference type="PROSITE" id="PS50118"/>
    </source>
</evidence>
<comment type="subcellular location">
    <subcellularLocation>
        <location evidence="1">Nucleus</location>
    </subcellularLocation>
</comment>
<evidence type="ECO:0000256" key="9">
    <source>
        <dbReference type="ARBA" id="ARBA00023159"/>
    </source>
</evidence>
<dbReference type="Ensembl" id="ENSSMRT00000022043.1">
    <property type="protein sequence ID" value="ENSSMRP00000018814.1"/>
    <property type="gene ID" value="ENSSMRG00000014653.1"/>
</dbReference>
<dbReference type="InterPro" id="IPR036910">
    <property type="entry name" value="HMG_box_dom_sf"/>
</dbReference>
<evidence type="ECO:0000256" key="3">
    <source>
        <dbReference type="ARBA" id="ARBA00022499"/>
    </source>
</evidence>
<keyword evidence="6" id="KW-0832">Ubl conjugation</keyword>
<evidence type="ECO:0000256" key="12">
    <source>
        <dbReference type="ARBA" id="ARBA00074467"/>
    </source>
</evidence>
<keyword evidence="5" id="KW-0879">Wnt signaling pathway</keyword>
<dbReference type="FunFam" id="1.10.30.10:FF:000001">
    <property type="entry name" value="transcription factor 7 isoform X2"/>
    <property type="match status" value="1"/>
</dbReference>
<dbReference type="PANTHER" id="PTHR10373">
    <property type="entry name" value="TRANSCRIPTION FACTOR 7 FAMILY MEMBER"/>
    <property type="match status" value="1"/>
</dbReference>
<proteinExistence type="inferred from homology"/>
<feature type="region of interest" description="Disordered" evidence="14">
    <location>
        <begin position="1"/>
        <end position="103"/>
    </location>
</feature>
<dbReference type="SUPFAM" id="SSF47095">
    <property type="entry name" value="HMG-box"/>
    <property type="match status" value="1"/>
</dbReference>
<organism evidence="16 17">
    <name type="scientific">Salvator merianae</name>
    <name type="common">Argentine black and white tegu</name>
    <name type="synonym">Tupinambis merianae</name>
    <dbReference type="NCBI Taxonomy" id="96440"/>
    <lineage>
        <taxon>Eukaryota</taxon>
        <taxon>Metazoa</taxon>
        <taxon>Chordata</taxon>
        <taxon>Craniata</taxon>
        <taxon>Vertebrata</taxon>
        <taxon>Euteleostomi</taxon>
        <taxon>Lepidosauria</taxon>
        <taxon>Squamata</taxon>
        <taxon>Bifurcata</taxon>
        <taxon>Unidentata</taxon>
        <taxon>Episquamata</taxon>
        <taxon>Laterata</taxon>
        <taxon>Teiioidea</taxon>
        <taxon>Teiidae</taxon>
        <taxon>Salvator</taxon>
    </lineage>
</organism>
<feature type="compositionally biased region" description="Basic and acidic residues" evidence="14">
    <location>
        <begin position="242"/>
        <end position="269"/>
    </location>
</feature>
<feature type="compositionally biased region" description="Basic and acidic residues" evidence="14">
    <location>
        <begin position="25"/>
        <end position="46"/>
    </location>
</feature>
<dbReference type="GO" id="GO:0060070">
    <property type="term" value="P:canonical Wnt signaling pathway"/>
    <property type="evidence" value="ECO:0007669"/>
    <property type="project" value="TreeGrafter"/>
</dbReference>
<dbReference type="InterPro" id="IPR027397">
    <property type="entry name" value="Catenin-bd_sf"/>
</dbReference>
<keyword evidence="17" id="KW-1185">Reference proteome</keyword>
<dbReference type="InterPro" id="IPR009071">
    <property type="entry name" value="HMG_box_dom"/>
</dbReference>
<dbReference type="PANTHER" id="PTHR10373:SF11">
    <property type="entry name" value="LYMPHOID ENHANCER-BINDING FACTOR 1"/>
    <property type="match status" value="1"/>
</dbReference>
<dbReference type="GeneTree" id="ENSGT00940000159660"/>
<reference evidence="16" key="1">
    <citation type="submission" date="2025-08" db="UniProtKB">
        <authorList>
            <consortium name="Ensembl"/>
        </authorList>
    </citation>
    <scope>IDENTIFICATION</scope>
</reference>
<evidence type="ECO:0000256" key="1">
    <source>
        <dbReference type="ARBA" id="ARBA00004123"/>
    </source>
</evidence>
<dbReference type="FunFam" id="4.10.900.10:FF:000004">
    <property type="entry name" value="lymphoid enhancer-binding factor 1 isoform X2"/>
    <property type="match status" value="1"/>
</dbReference>
<protein>
    <recommendedName>
        <fullName evidence="12">Lymphoid enhancer-binding factor 1</fullName>
    </recommendedName>
</protein>
<keyword evidence="7" id="KW-0805">Transcription regulation</keyword>
<evidence type="ECO:0000256" key="11">
    <source>
        <dbReference type="ARBA" id="ARBA00023242"/>
    </source>
</evidence>
<feature type="compositionally biased region" description="Gly residues" evidence="14">
    <location>
        <begin position="1"/>
        <end position="15"/>
    </location>
</feature>
<keyword evidence="10" id="KW-0804">Transcription</keyword>
<dbReference type="Proteomes" id="UP000694421">
    <property type="component" value="Unplaced"/>
</dbReference>
<evidence type="ECO:0000313" key="17">
    <source>
        <dbReference type="Proteomes" id="UP000694421"/>
    </source>
</evidence>
<dbReference type="InterPro" id="IPR013558">
    <property type="entry name" value="CTNNB1-bd_N"/>
</dbReference>
<keyword evidence="9" id="KW-0010">Activator</keyword>
<dbReference type="GO" id="GO:0000785">
    <property type="term" value="C:chromatin"/>
    <property type="evidence" value="ECO:0007669"/>
    <property type="project" value="TreeGrafter"/>
</dbReference>
<dbReference type="SMART" id="SM00398">
    <property type="entry name" value="HMG"/>
    <property type="match status" value="1"/>
</dbReference>
<feature type="region of interest" description="Disordered" evidence="14">
    <location>
        <begin position="240"/>
        <end position="270"/>
    </location>
</feature>
<evidence type="ECO:0000256" key="14">
    <source>
        <dbReference type="SAM" id="MobiDB-lite"/>
    </source>
</evidence>
<evidence type="ECO:0000313" key="16">
    <source>
        <dbReference type="Ensembl" id="ENSSMRP00000018814.1"/>
    </source>
</evidence>
<evidence type="ECO:0000256" key="5">
    <source>
        <dbReference type="ARBA" id="ARBA00022687"/>
    </source>
</evidence>
<name>A0A8D0C8A8_SALMN</name>
<reference evidence="16" key="2">
    <citation type="submission" date="2025-09" db="UniProtKB">
        <authorList>
            <consortium name="Ensembl"/>
        </authorList>
    </citation>
    <scope>IDENTIFICATION</scope>
</reference>
<keyword evidence="8 13" id="KW-0238">DNA-binding</keyword>
<dbReference type="GO" id="GO:0005654">
    <property type="term" value="C:nucleoplasm"/>
    <property type="evidence" value="ECO:0007669"/>
    <property type="project" value="UniProtKB-ARBA"/>
</dbReference>
<evidence type="ECO:0000256" key="13">
    <source>
        <dbReference type="PROSITE-ProRule" id="PRU00267"/>
    </source>
</evidence>
<sequence>MPQLSGAGGGGGGGDPELCATDEMIPFKDEGDPQKEKIFAEISHPEEEGDLADIKSSLVNESETIPNSNGPHEVSRQGQSQESYHEKGREHPEEGKHTDGVLYSKGPTYSGYSGYIMMPNMNNDPYMSNGSLSPPIPRTSNKVPVVQPSHAVHPLTPLITYSDEHFSPGSHPSHLPSEVNSKQGISRHPPGPDIPTFYPLSPGSVGQITPPLGWFSHHMIPGPPGPHTTGIPHPAIVTPQVKQEHPHSDSELMHVKPQHEQRKEQEPKRPHIKKPLNAFMLYMKEMRANVVAECTLKESAAINQILGRRWHALSREEQAKYYELARKERQLHMQLYPGWSARDNYGKKKKRKREKLQESASGAAPRMTAAYI</sequence>
<evidence type="ECO:0000256" key="4">
    <source>
        <dbReference type="ARBA" id="ARBA00022553"/>
    </source>
</evidence>
<keyword evidence="11 13" id="KW-0539">Nucleus</keyword>
<dbReference type="GO" id="GO:1990907">
    <property type="term" value="C:beta-catenin-TCF complex"/>
    <property type="evidence" value="ECO:0007669"/>
    <property type="project" value="TreeGrafter"/>
</dbReference>
<dbReference type="Gene3D" id="1.10.30.10">
    <property type="entry name" value="High mobility group box domain"/>
    <property type="match status" value="1"/>
</dbReference>
<feature type="region of interest" description="Disordered" evidence="14">
    <location>
        <begin position="165"/>
        <end position="202"/>
    </location>
</feature>
<evidence type="ECO:0000256" key="7">
    <source>
        <dbReference type="ARBA" id="ARBA00023015"/>
    </source>
</evidence>